<gene>
    <name evidence="1" type="ORF">FHS27_002896</name>
</gene>
<dbReference type="Proteomes" id="UP000536179">
    <property type="component" value="Unassembled WGS sequence"/>
</dbReference>
<comment type="caution">
    <text evidence="1">The sequence shown here is derived from an EMBL/GenBank/DDBJ whole genome shotgun (WGS) entry which is preliminary data.</text>
</comment>
<reference evidence="1 2" key="1">
    <citation type="submission" date="2020-08" db="EMBL/GenBank/DDBJ databases">
        <title>Genomic Encyclopedia of Type Strains, Phase III (KMG-III): the genomes of soil and plant-associated and newly described type strains.</title>
        <authorList>
            <person name="Whitman W."/>
        </authorList>
    </citation>
    <scope>NUCLEOTIDE SEQUENCE [LARGE SCALE GENOMIC DNA]</scope>
    <source>
        <strain evidence="1 2">CECT 8075</strain>
    </source>
</reference>
<keyword evidence="2" id="KW-1185">Reference proteome</keyword>
<evidence type="ECO:0000313" key="2">
    <source>
        <dbReference type="Proteomes" id="UP000536179"/>
    </source>
</evidence>
<accession>A0A7W5E0M6</accession>
<protein>
    <submittedName>
        <fullName evidence="1">Uncharacterized protein</fullName>
    </submittedName>
</protein>
<dbReference type="EMBL" id="JACHXU010000009">
    <property type="protein sequence ID" value="MBB3207077.1"/>
    <property type="molecule type" value="Genomic_DNA"/>
</dbReference>
<organism evidence="1 2">
    <name type="scientific">Aporhodopirellula rubra</name>
    <dbReference type="NCBI Taxonomy" id="980271"/>
    <lineage>
        <taxon>Bacteria</taxon>
        <taxon>Pseudomonadati</taxon>
        <taxon>Planctomycetota</taxon>
        <taxon>Planctomycetia</taxon>
        <taxon>Pirellulales</taxon>
        <taxon>Pirellulaceae</taxon>
        <taxon>Aporhodopirellula</taxon>
    </lineage>
</organism>
<sequence>MANPLAEQSFRRLPKLSSYRYTCFAWRHVGCLDERTQHCRHGDSDNADMVMVIAHALGEHSGWHTDFADQLSTEGMASLMRGDFLPVSITKRIALVLNNACVLASPISQPSDYR</sequence>
<proteinExistence type="predicted"/>
<dbReference type="AlphaFoldDB" id="A0A7W5E0M6"/>
<evidence type="ECO:0000313" key="1">
    <source>
        <dbReference type="EMBL" id="MBB3207077.1"/>
    </source>
</evidence>
<name>A0A7W5E0M6_9BACT</name>